<organism evidence="2 3">
    <name type="scientific">Paramuricea clavata</name>
    <name type="common">Red gorgonian</name>
    <name type="synonym">Violescent sea-whip</name>
    <dbReference type="NCBI Taxonomy" id="317549"/>
    <lineage>
        <taxon>Eukaryota</taxon>
        <taxon>Metazoa</taxon>
        <taxon>Cnidaria</taxon>
        <taxon>Anthozoa</taxon>
        <taxon>Octocorallia</taxon>
        <taxon>Malacalcyonacea</taxon>
        <taxon>Plexauridae</taxon>
        <taxon>Paramuricea</taxon>
    </lineage>
</organism>
<dbReference type="Proteomes" id="UP001152795">
    <property type="component" value="Unassembled WGS sequence"/>
</dbReference>
<dbReference type="EMBL" id="CACRXK020015586">
    <property type="protein sequence ID" value="CAB4028593.1"/>
    <property type="molecule type" value="Genomic_DNA"/>
</dbReference>
<feature type="compositionally biased region" description="Basic and acidic residues" evidence="1">
    <location>
        <begin position="64"/>
        <end position="86"/>
    </location>
</feature>
<protein>
    <submittedName>
        <fullName evidence="2">Uncharacterized protein</fullName>
    </submittedName>
</protein>
<evidence type="ECO:0000313" key="2">
    <source>
        <dbReference type="EMBL" id="CAB4028593.1"/>
    </source>
</evidence>
<feature type="compositionally biased region" description="Polar residues" evidence="1">
    <location>
        <begin position="146"/>
        <end position="158"/>
    </location>
</feature>
<accession>A0A6S7KK19</accession>
<dbReference type="GO" id="GO:0003676">
    <property type="term" value="F:nucleic acid binding"/>
    <property type="evidence" value="ECO:0007669"/>
    <property type="project" value="InterPro"/>
</dbReference>
<proteinExistence type="predicted"/>
<comment type="caution">
    <text evidence="2">The sequence shown here is derived from an EMBL/GenBank/DDBJ whole genome shotgun (WGS) entry which is preliminary data.</text>
</comment>
<feature type="region of interest" description="Disordered" evidence="1">
    <location>
        <begin position="52"/>
        <end position="97"/>
    </location>
</feature>
<gene>
    <name evidence="2" type="ORF">PACLA_8A039445</name>
</gene>
<dbReference type="OrthoDB" id="10068564at2759"/>
<feature type="region of interest" description="Disordered" evidence="1">
    <location>
        <begin position="146"/>
        <end position="167"/>
    </location>
</feature>
<dbReference type="AlphaFoldDB" id="A0A6S7KK19"/>
<evidence type="ECO:0000313" key="3">
    <source>
        <dbReference type="Proteomes" id="UP001152795"/>
    </source>
</evidence>
<dbReference type="Gene3D" id="3.30.420.10">
    <property type="entry name" value="Ribonuclease H-like superfamily/Ribonuclease H"/>
    <property type="match status" value="1"/>
</dbReference>
<keyword evidence="3" id="KW-1185">Reference proteome</keyword>
<sequence>MKTIGKAIRAVTVKWRNWKQAMYTFLRQYRATQHTTISVSPSEALNNRKLKTHLLDSPSTPSNSKKDEKIRSRDEKNKSTMKSYRDKRNRAKSNSITLGDTVLLRQPQLSKLSTPFDPEPFRVVAVKNSMITARNKLRTITRNSSFFKKNTPSPCSSRNLRRPRHPT</sequence>
<name>A0A6S7KK19_PARCT</name>
<dbReference type="InterPro" id="IPR036397">
    <property type="entry name" value="RNaseH_sf"/>
</dbReference>
<evidence type="ECO:0000256" key="1">
    <source>
        <dbReference type="SAM" id="MobiDB-lite"/>
    </source>
</evidence>
<reference evidence="2" key="1">
    <citation type="submission" date="2020-04" db="EMBL/GenBank/DDBJ databases">
        <authorList>
            <person name="Alioto T."/>
            <person name="Alioto T."/>
            <person name="Gomez Garrido J."/>
        </authorList>
    </citation>
    <scope>NUCLEOTIDE SEQUENCE</scope>
    <source>
        <strain evidence="2">A484AB</strain>
    </source>
</reference>